<feature type="transmembrane region" description="Helical" evidence="1">
    <location>
        <begin position="86"/>
        <end position="110"/>
    </location>
</feature>
<protein>
    <submittedName>
        <fullName evidence="2">Uncharacterized protein</fullName>
    </submittedName>
</protein>
<reference evidence="2 3" key="1">
    <citation type="submission" date="2015-06" db="EMBL/GenBank/DDBJ databases">
        <title>Investigation of pathophysiology for high-risk pregnancy and development of treatment modality based on it.</title>
        <authorList>
            <person name="Kim B.-C."/>
            <person name="Lim S."/>
        </authorList>
    </citation>
    <scope>NUCLEOTIDE SEQUENCE [LARGE SCALE GENOMIC DNA]</scope>
    <source>
        <strain evidence="2 3">AD1-86</strain>
    </source>
</reference>
<evidence type="ECO:0000313" key="3">
    <source>
        <dbReference type="Proteomes" id="UP000092596"/>
    </source>
</evidence>
<feature type="transmembrane region" description="Helical" evidence="1">
    <location>
        <begin position="162"/>
        <end position="186"/>
    </location>
</feature>
<feature type="transmembrane region" description="Helical" evidence="1">
    <location>
        <begin position="20"/>
        <end position="40"/>
    </location>
</feature>
<gene>
    <name evidence="2" type="ORF">DAD186_07910</name>
</gene>
<feature type="transmembrane region" description="Helical" evidence="1">
    <location>
        <begin position="116"/>
        <end position="141"/>
    </location>
</feature>
<dbReference type="AlphaFoldDB" id="A0A1B0ZHD1"/>
<feature type="transmembrane region" description="Helical" evidence="1">
    <location>
        <begin position="52"/>
        <end position="74"/>
    </location>
</feature>
<dbReference type="EMBL" id="CP012117">
    <property type="protein sequence ID" value="ANP27341.1"/>
    <property type="molecule type" value="Genomic_DNA"/>
</dbReference>
<dbReference type="RefSeq" id="WP_065247566.1">
    <property type="nucleotide sequence ID" value="NZ_CP012117.1"/>
</dbReference>
<dbReference type="Proteomes" id="UP000092596">
    <property type="component" value="Chromosome"/>
</dbReference>
<accession>A0A1B0ZHD1</accession>
<evidence type="ECO:0000256" key="1">
    <source>
        <dbReference type="SAM" id="Phobius"/>
    </source>
</evidence>
<sequence>MTDQRTARVAFSERLKYRTIDLVVIVMVGVAFGVAFAGYAQLYNLTAPLTAVFPPLEGLLTGFWCLPALVAMLIVRRPGAAFGAEIIAACLEALLGSHFGVGAVISGLLQGAGFEIAFALSGWASTSAAVVIGGSLLSTFFEWLYEIVAYFPSWSATYKAMLLVFFWISALTLLAALGRAIVAALAKAGALNQFPAGRDHVAPAGSRVSSRIDA</sequence>
<name>A0A1B0ZHD1_9MICO</name>
<organism evidence="2 3">
    <name type="scientific">Dermabacter vaginalis</name>
    <dbReference type="NCBI Taxonomy" id="1630135"/>
    <lineage>
        <taxon>Bacteria</taxon>
        <taxon>Bacillati</taxon>
        <taxon>Actinomycetota</taxon>
        <taxon>Actinomycetes</taxon>
        <taxon>Micrococcales</taxon>
        <taxon>Dermabacteraceae</taxon>
        <taxon>Dermabacter</taxon>
    </lineage>
</organism>
<dbReference type="PIRSF" id="PIRSF037394">
    <property type="entry name" value="ABC_thiamine-permease_YkoE_prd"/>
    <property type="match status" value="1"/>
</dbReference>
<dbReference type="STRING" id="1630135.DAD186_07910"/>
<dbReference type="Pfam" id="PF09819">
    <property type="entry name" value="ABC_cobalt"/>
    <property type="match status" value="1"/>
</dbReference>
<proteinExistence type="predicted"/>
<evidence type="ECO:0000313" key="2">
    <source>
        <dbReference type="EMBL" id="ANP27341.1"/>
    </source>
</evidence>
<dbReference type="KEGG" id="dva:DAD186_07910"/>
<keyword evidence="1" id="KW-1133">Transmembrane helix</keyword>
<keyword evidence="1" id="KW-0812">Transmembrane</keyword>
<dbReference type="InterPro" id="IPR017195">
    <property type="entry name" value="ABC_thiamin-permease_prd"/>
</dbReference>
<keyword evidence="1" id="KW-0472">Membrane</keyword>